<dbReference type="InterPro" id="IPR029032">
    <property type="entry name" value="AhpD-like"/>
</dbReference>
<feature type="region of interest" description="Disordered" evidence="1">
    <location>
        <begin position="344"/>
        <end position="387"/>
    </location>
</feature>
<gene>
    <name evidence="2" type="ORF">C2E21_4892</name>
</gene>
<protein>
    <submittedName>
        <fullName evidence="2">4-carboxymuconolactone decarboxylase</fullName>
    </submittedName>
</protein>
<dbReference type="AlphaFoldDB" id="A0A2P6TQB6"/>
<reference evidence="2 3" key="1">
    <citation type="journal article" date="2018" name="Plant J.">
        <title>Genome sequences of Chlorella sorokiniana UTEX 1602 and Micractinium conductrix SAG 241.80: implications to maltose excretion by a green alga.</title>
        <authorList>
            <person name="Arriola M.B."/>
            <person name="Velmurugan N."/>
            <person name="Zhang Y."/>
            <person name="Plunkett M.H."/>
            <person name="Hondzo H."/>
            <person name="Barney B.M."/>
        </authorList>
    </citation>
    <scope>NUCLEOTIDE SEQUENCE [LARGE SCALE GENOMIC DNA]</scope>
    <source>
        <strain evidence="3">UTEX 1602</strain>
    </source>
</reference>
<evidence type="ECO:0000313" key="3">
    <source>
        <dbReference type="Proteomes" id="UP000239899"/>
    </source>
</evidence>
<evidence type="ECO:0000256" key="1">
    <source>
        <dbReference type="SAM" id="MobiDB-lite"/>
    </source>
</evidence>
<feature type="compositionally biased region" description="Pro residues" evidence="1">
    <location>
        <begin position="229"/>
        <end position="240"/>
    </location>
</feature>
<dbReference type="InterPro" id="IPR052512">
    <property type="entry name" value="4CMD/NDH-1_regulator"/>
</dbReference>
<dbReference type="SUPFAM" id="SSF69118">
    <property type="entry name" value="AhpD-like"/>
    <property type="match status" value="1"/>
</dbReference>
<evidence type="ECO:0000313" key="2">
    <source>
        <dbReference type="EMBL" id="PRW56228.1"/>
    </source>
</evidence>
<dbReference type="Proteomes" id="UP000239899">
    <property type="component" value="Unassembled WGS sequence"/>
</dbReference>
<proteinExistence type="predicted"/>
<accession>A0A2P6TQB6</accession>
<dbReference type="EMBL" id="LHPG02000009">
    <property type="protein sequence ID" value="PRW56228.1"/>
    <property type="molecule type" value="Genomic_DNA"/>
</dbReference>
<comment type="caution">
    <text evidence="2">The sequence shown here is derived from an EMBL/GenBank/DDBJ whole genome shotgun (WGS) entry which is preliminary data.</text>
</comment>
<dbReference type="PANTHER" id="PTHR33570:SF2">
    <property type="entry name" value="CARBOXYMUCONOLACTONE DECARBOXYLASE-LIKE DOMAIN-CONTAINING PROTEIN"/>
    <property type="match status" value="1"/>
</dbReference>
<dbReference type="Gene3D" id="1.20.1290.10">
    <property type="entry name" value="AhpD-like"/>
    <property type="match status" value="1"/>
</dbReference>
<feature type="compositionally biased region" description="Low complexity" evidence="1">
    <location>
        <begin position="265"/>
        <end position="275"/>
    </location>
</feature>
<feature type="region of interest" description="Disordered" evidence="1">
    <location>
        <begin position="229"/>
        <end position="300"/>
    </location>
</feature>
<organism evidence="2 3">
    <name type="scientific">Chlorella sorokiniana</name>
    <name type="common">Freshwater green alga</name>
    <dbReference type="NCBI Taxonomy" id="3076"/>
    <lineage>
        <taxon>Eukaryota</taxon>
        <taxon>Viridiplantae</taxon>
        <taxon>Chlorophyta</taxon>
        <taxon>core chlorophytes</taxon>
        <taxon>Trebouxiophyceae</taxon>
        <taxon>Chlorellales</taxon>
        <taxon>Chlorellaceae</taxon>
        <taxon>Chlorella clade</taxon>
        <taxon>Chlorella</taxon>
    </lineage>
</organism>
<keyword evidence="3" id="KW-1185">Reference proteome</keyword>
<feature type="compositionally biased region" description="Gly residues" evidence="1">
    <location>
        <begin position="278"/>
        <end position="296"/>
    </location>
</feature>
<name>A0A2P6TQB6_CHLSO</name>
<dbReference type="OrthoDB" id="104509at2759"/>
<dbReference type="PANTHER" id="PTHR33570">
    <property type="entry name" value="4-CARBOXYMUCONOLACTONE DECARBOXYLASE FAMILY PROTEIN"/>
    <property type="match status" value="1"/>
</dbReference>
<sequence length="387" mass="40955">MDLSEMDRALLRLYMAGCFHYWDQLPDLARECYARGASVAQLRGCVRHLVVFAGYGPCLAATLALHKAKLLPEDAPGKAAGPPGNAFELVYGGVTDRVRANMQAADPVLQEWIRRHLYGDVYSSPGLDLRQKQLLTCAFLAEAAMPDQLFGHALAGLRFGNSYAALEEAAAVACEMGPRAPAAKEATLKAAVTTLGLAYAKYCKDMAGAPPACPEVDIVDPETSICLPPLPPLVNPPPAQQPASQQAGTGVQAVRRQSTEDDPLAASADASVSVSTSQGGGMKPAGGGRSGAGGWGTSNLGRPTALAVDVIAARMAEQRERSGLFFAWDPLPPADEEQFALQDQQAYAEAEQGFEGAWRQRRRYSSEQRGGEQLEGADEGAALEGQA</sequence>